<comment type="caution">
    <text evidence="3">The sequence shown here is derived from an EMBL/GenBank/DDBJ whole genome shotgun (WGS) entry which is preliminary data.</text>
</comment>
<feature type="compositionally biased region" description="Basic and acidic residues" evidence="1">
    <location>
        <begin position="113"/>
        <end position="122"/>
    </location>
</feature>
<evidence type="ECO:0000259" key="2">
    <source>
        <dbReference type="PROSITE" id="PS51203"/>
    </source>
</evidence>
<dbReference type="PANTHER" id="PTHR12356">
    <property type="entry name" value="NUCLEAR MOVEMENT PROTEIN NUDC"/>
    <property type="match status" value="1"/>
</dbReference>
<dbReference type="AlphaFoldDB" id="A0A8J5CCW7"/>
<feature type="region of interest" description="Disordered" evidence="1">
    <location>
        <begin position="90"/>
        <end position="146"/>
    </location>
</feature>
<feature type="compositionally biased region" description="Polar residues" evidence="1">
    <location>
        <begin position="124"/>
        <end position="136"/>
    </location>
</feature>
<dbReference type="OrthoDB" id="515366at2759"/>
<dbReference type="EMBL" id="JACEEZ010024628">
    <property type="protein sequence ID" value="KAG0709981.1"/>
    <property type="molecule type" value="Genomic_DNA"/>
</dbReference>
<evidence type="ECO:0000256" key="1">
    <source>
        <dbReference type="SAM" id="MobiDB-lite"/>
    </source>
</evidence>
<dbReference type="GO" id="GO:0051082">
    <property type="term" value="F:unfolded protein binding"/>
    <property type="evidence" value="ECO:0007669"/>
    <property type="project" value="TreeGrafter"/>
</dbReference>
<dbReference type="Proteomes" id="UP000770661">
    <property type="component" value="Unassembled WGS sequence"/>
</dbReference>
<name>A0A8J5CCW7_CHIOP</name>
<organism evidence="3 4">
    <name type="scientific">Chionoecetes opilio</name>
    <name type="common">Atlantic snow crab</name>
    <name type="synonym">Cancer opilio</name>
    <dbReference type="NCBI Taxonomy" id="41210"/>
    <lineage>
        <taxon>Eukaryota</taxon>
        <taxon>Metazoa</taxon>
        <taxon>Ecdysozoa</taxon>
        <taxon>Arthropoda</taxon>
        <taxon>Crustacea</taxon>
        <taxon>Multicrustacea</taxon>
        <taxon>Malacostraca</taxon>
        <taxon>Eumalacostraca</taxon>
        <taxon>Eucarida</taxon>
        <taxon>Decapoda</taxon>
        <taxon>Pleocyemata</taxon>
        <taxon>Brachyura</taxon>
        <taxon>Eubrachyura</taxon>
        <taxon>Majoidea</taxon>
        <taxon>Majidae</taxon>
        <taxon>Chionoecetes</taxon>
    </lineage>
</organism>
<dbReference type="InterPro" id="IPR008978">
    <property type="entry name" value="HSP20-like_chaperone"/>
</dbReference>
<accession>A0A8J5CCW7</accession>
<dbReference type="CDD" id="cd06467">
    <property type="entry name" value="p23_NUDC_like"/>
    <property type="match status" value="1"/>
</dbReference>
<evidence type="ECO:0000313" key="3">
    <source>
        <dbReference type="EMBL" id="KAG0709981.1"/>
    </source>
</evidence>
<keyword evidence="4" id="KW-1185">Reference proteome</keyword>
<evidence type="ECO:0000313" key="4">
    <source>
        <dbReference type="Proteomes" id="UP000770661"/>
    </source>
</evidence>
<dbReference type="Gene3D" id="2.60.40.790">
    <property type="match status" value="1"/>
</dbReference>
<feature type="compositionally biased region" description="Low complexity" evidence="1">
    <location>
        <begin position="94"/>
        <end position="105"/>
    </location>
</feature>
<dbReference type="SUPFAM" id="SSF49764">
    <property type="entry name" value="HSP20-like chaperones"/>
    <property type="match status" value="1"/>
</dbReference>
<dbReference type="PANTHER" id="PTHR12356:SF19">
    <property type="entry name" value="NUDC DOMAIN-CONTAINING PROTEIN 3"/>
    <property type="match status" value="1"/>
</dbReference>
<protein>
    <submittedName>
        <fullName evidence="3">NudC domain-containing protein 3</fullName>
    </submittedName>
</protein>
<proteinExistence type="predicted"/>
<dbReference type="Pfam" id="PF04969">
    <property type="entry name" value="CS"/>
    <property type="match status" value="1"/>
</dbReference>
<dbReference type="InterPro" id="IPR037898">
    <property type="entry name" value="NudC_fam"/>
</dbReference>
<dbReference type="GO" id="GO:0005737">
    <property type="term" value="C:cytoplasm"/>
    <property type="evidence" value="ECO:0007669"/>
    <property type="project" value="TreeGrafter"/>
</dbReference>
<feature type="domain" description="CS" evidence="2">
    <location>
        <begin position="155"/>
        <end position="253"/>
    </location>
</feature>
<dbReference type="GO" id="GO:0006457">
    <property type="term" value="P:protein folding"/>
    <property type="evidence" value="ECO:0007669"/>
    <property type="project" value="TreeGrafter"/>
</dbReference>
<reference evidence="3" key="1">
    <citation type="submission" date="2020-07" db="EMBL/GenBank/DDBJ databases">
        <title>The High-quality genome of the commercially important snow crab, Chionoecetes opilio.</title>
        <authorList>
            <person name="Jeong J.-H."/>
            <person name="Ryu S."/>
        </authorList>
    </citation>
    <scope>NUCLEOTIDE SEQUENCE</scope>
    <source>
        <strain evidence="3">MADBK_172401_WGS</strain>
        <tissue evidence="3">Digestive gland</tissue>
    </source>
</reference>
<gene>
    <name evidence="3" type="primary">NUDCD3</name>
    <name evidence="3" type="ORF">GWK47_002615</name>
</gene>
<dbReference type="InterPro" id="IPR007052">
    <property type="entry name" value="CS_dom"/>
</dbReference>
<sequence>MNPASTPEPAGPHDHSLAQVMAEEGHSLPAFLNAVFGFLARRCPEQAYGGGGGGISGEHLVSQSFCRWRQRYQEEQRALEQLRQTVDSCGLGEPGEVPEAVAEEVVSTDAEEGVEHSGRPAHDQLSQPTPGHNTPRPTEAGGRKGGCNLDTTNGAALERLAWTQSIEDLEVRVIVPPSVTRGRQVKVTVRQSSLSVAAQGDRVTGEGSAWHTLLDGTLPHPVRAEECLWSLVSAEHVAIHLEKCEECWWDRLLTCHDPIDLTLISAEREYGSLPEEDRSKIQEIMWNRLQKRARGRTDSEDLI</sequence>
<dbReference type="PROSITE" id="PS51203">
    <property type="entry name" value="CS"/>
    <property type="match status" value="1"/>
</dbReference>